<dbReference type="GO" id="GO:0005886">
    <property type="term" value="C:plasma membrane"/>
    <property type="evidence" value="ECO:0007669"/>
    <property type="project" value="UniProtKB-SubCell"/>
</dbReference>
<dbReference type="RefSeq" id="WP_203954257.1">
    <property type="nucleotide sequence ID" value="NZ_BOOO01000019.1"/>
</dbReference>
<dbReference type="PANTHER" id="PTHR30213:SF0">
    <property type="entry name" value="UPF0761 MEMBRANE PROTEIN YIHY"/>
    <property type="match status" value="1"/>
</dbReference>
<dbReference type="EMBL" id="BOOO01000019">
    <property type="protein sequence ID" value="GII30281.1"/>
    <property type="molecule type" value="Genomic_DNA"/>
</dbReference>
<evidence type="ECO:0000256" key="4">
    <source>
        <dbReference type="ARBA" id="ARBA00022989"/>
    </source>
</evidence>
<organism evidence="8 9">
    <name type="scientific">Planotetraspora mira</name>
    <dbReference type="NCBI Taxonomy" id="58121"/>
    <lineage>
        <taxon>Bacteria</taxon>
        <taxon>Bacillati</taxon>
        <taxon>Actinomycetota</taxon>
        <taxon>Actinomycetes</taxon>
        <taxon>Streptosporangiales</taxon>
        <taxon>Streptosporangiaceae</taxon>
        <taxon>Planotetraspora</taxon>
    </lineage>
</organism>
<keyword evidence="4 7" id="KW-1133">Transmembrane helix</keyword>
<accession>A0A8J3TQF2</accession>
<keyword evidence="9" id="KW-1185">Reference proteome</keyword>
<feature type="transmembrane region" description="Helical" evidence="7">
    <location>
        <begin position="236"/>
        <end position="261"/>
    </location>
</feature>
<keyword evidence="2" id="KW-1003">Cell membrane</keyword>
<gene>
    <name evidence="8" type="ORF">Pmi06nite_37230</name>
</gene>
<protein>
    <recommendedName>
        <fullName evidence="10">YihY/virulence factor BrkB family protein</fullName>
    </recommendedName>
</protein>
<evidence type="ECO:0000256" key="2">
    <source>
        <dbReference type="ARBA" id="ARBA00022475"/>
    </source>
</evidence>
<keyword evidence="3 7" id="KW-0812">Transmembrane</keyword>
<keyword evidence="5 7" id="KW-0472">Membrane</keyword>
<evidence type="ECO:0000256" key="5">
    <source>
        <dbReference type="ARBA" id="ARBA00023136"/>
    </source>
</evidence>
<evidence type="ECO:0000256" key="1">
    <source>
        <dbReference type="ARBA" id="ARBA00004651"/>
    </source>
</evidence>
<feature type="compositionally biased region" description="Basic and acidic residues" evidence="6">
    <location>
        <begin position="321"/>
        <end position="330"/>
    </location>
</feature>
<feature type="transmembrane region" description="Helical" evidence="7">
    <location>
        <begin position="160"/>
        <end position="186"/>
    </location>
</feature>
<dbReference type="InterPro" id="IPR017039">
    <property type="entry name" value="Virul_fac_BrkB"/>
</dbReference>
<comment type="subcellular location">
    <subcellularLocation>
        <location evidence="1">Cell membrane</location>
        <topology evidence="1">Multi-pass membrane protein</topology>
    </subcellularLocation>
</comment>
<comment type="caution">
    <text evidence="8">The sequence shown here is derived from an EMBL/GenBank/DDBJ whole genome shotgun (WGS) entry which is preliminary data.</text>
</comment>
<dbReference type="Pfam" id="PF03631">
    <property type="entry name" value="Virul_fac_BrkB"/>
    <property type="match status" value="1"/>
</dbReference>
<evidence type="ECO:0008006" key="10">
    <source>
        <dbReference type="Google" id="ProtNLM"/>
    </source>
</evidence>
<sequence>MGTATTVPETRGMAGEQLSADDAYATIKRYGGRRLIHDSYVRFRYGDGVSNARALAFQVCLAIIPGAIAVVGLSSVLDHGDIGRVLEFTLRRLTPGGGSQIVEETLSPGSRGTGGGEALALWSGLVTALVSLTSAMAQFERGANRIYGVERDRPFRHKYGKALLMAVTAGLLMGVGLVILVGGAAAGEAAAAVYGWGDTTRAVWQWLRWPVGFLLAVLSISVLFRSSPRRRQPAHTWLAVGATVAVLLWMSLTYLLSLYMAGSGTFGAMYGPLTAVMALLLWSFLTSTALLLGMAFAAQLEACRTSRSEPVTPDPTPTPQKEGRAAAHTR</sequence>
<reference evidence="8 9" key="1">
    <citation type="submission" date="2021-01" db="EMBL/GenBank/DDBJ databases">
        <title>Whole genome shotgun sequence of Planotetraspora mira NBRC 15435.</title>
        <authorList>
            <person name="Komaki H."/>
            <person name="Tamura T."/>
        </authorList>
    </citation>
    <scope>NUCLEOTIDE SEQUENCE [LARGE SCALE GENOMIC DNA]</scope>
    <source>
        <strain evidence="8 9">NBRC 15435</strain>
    </source>
</reference>
<proteinExistence type="predicted"/>
<evidence type="ECO:0000313" key="8">
    <source>
        <dbReference type="EMBL" id="GII30281.1"/>
    </source>
</evidence>
<dbReference type="PIRSF" id="PIRSF035875">
    <property type="entry name" value="RNase_BN"/>
    <property type="match status" value="1"/>
</dbReference>
<name>A0A8J3TQF2_9ACTN</name>
<feature type="transmembrane region" description="Helical" evidence="7">
    <location>
        <begin position="119"/>
        <end position="139"/>
    </location>
</feature>
<feature type="transmembrane region" description="Helical" evidence="7">
    <location>
        <begin position="206"/>
        <end position="224"/>
    </location>
</feature>
<evidence type="ECO:0000256" key="3">
    <source>
        <dbReference type="ARBA" id="ARBA00022692"/>
    </source>
</evidence>
<evidence type="ECO:0000256" key="7">
    <source>
        <dbReference type="SAM" id="Phobius"/>
    </source>
</evidence>
<feature type="region of interest" description="Disordered" evidence="6">
    <location>
        <begin position="307"/>
        <end position="330"/>
    </location>
</feature>
<feature type="transmembrane region" description="Helical" evidence="7">
    <location>
        <begin position="273"/>
        <end position="298"/>
    </location>
</feature>
<dbReference type="Proteomes" id="UP000650628">
    <property type="component" value="Unassembled WGS sequence"/>
</dbReference>
<dbReference type="PANTHER" id="PTHR30213">
    <property type="entry name" value="INNER MEMBRANE PROTEIN YHJD"/>
    <property type="match status" value="1"/>
</dbReference>
<feature type="transmembrane region" description="Helical" evidence="7">
    <location>
        <begin position="54"/>
        <end position="77"/>
    </location>
</feature>
<dbReference type="AlphaFoldDB" id="A0A8J3TQF2"/>
<evidence type="ECO:0000313" key="9">
    <source>
        <dbReference type="Proteomes" id="UP000650628"/>
    </source>
</evidence>
<dbReference type="NCBIfam" id="TIGR00765">
    <property type="entry name" value="yihY_not_rbn"/>
    <property type="match status" value="1"/>
</dbReference>
<evidence type="ECO:0000256" key="6">
    <source>
        <dbReference type="SAM" id="MobiDB-lite"/>
    </source>
</evidence>